<evidence type="ECO:0000313" key="11">
    <source>
        <dbReference type="Proteomes" id="UP001551482"/>
    </source>
</evidence>
<sequence length="353" mass="36480">MPVLTRLVPAPLSVEVRAGALDRLTDILAEGRISASGSLALVVSTGTDERLRARVAPQLPGADWFPVEGGTLNAAVDLADRLRAGTYDAVVGIGGGRTLDSTKYAAARVGLPMVAVATNLAHDGIASPVSILDNDAGRGSYGVPAPIALVVDLDVIRGAPARYVRAGIGEVLSNLSALADWELAEAVAGQPVDGLSAAFARTAAESLLHRPGGIADDAFLVALVDSLVMSGLAMTVAGTSHPCSGACHEISHALDLLYPELRGLHGEQVGVGAVFASFLRDDLVTAETLATSLRRHGLPVVPPELGISTAQFRAAVEYAPSTRPGRYTILEHLAFPPARLTDAVEKYVHAFGG</sequence>
<keyword evidence="8" id="KW-0594">Phospholipid biosynthesis</keyword>
<evidence type="ECO:0000256" key="8">
    <source>
        <dbReference type="ARBA" id="ARBA00023209"/>
    </source>
</evidence>
<keyword evidence="4" id="KW-0521">NADP</keyword>
<proteinExistence type="predicted"/>
<protein>
    <submittedName>
        <fullName evidence="10">Iron-containing alcohol dehydrogenase family protein</fullName>
    </submittedName>
</protein>
<dbReference type="RefSeq" id="WP_358355134.1">
    <property type="nucleotide sequence ID" value="NZ_JBEZFP010000042.1"/>
</dbReference>
<dbReference type="Proteomes" id="UP001551482">
    <property type="component" value="Unassembled WGS sequence"/>
</dbReference>
<evidence type="ECO:0000256" key="9">
    <source>
        <dbReference type="ARBA" id="ARBA00023264"/>
    </source>
</evidence>
<comment type="caution">
    <text evidence="10">The sequence shown here is derived from an EMBL/GenBank/DDBJ whole genome shotgun (WGS) entry which is preliminary data.</text>
</comment>
<evidence type="ECO:0000256" key="5">
    <source>
        <dbReference type="ARBA" id="ARBA00023002"/>
    </source>
</evidence>
<dbReference type="InterPro" id="IPR016205">
    <property type="entry name" value="Glycerol_DH"/>
</dbReference>
<name>A0ABV3DI42_9ACTN</name>
<evidence type="ECO:0000256" key="6">
    <source>
        <dbReference type="ARBA" id="ARBA00023027"/>
    </source>
</evidence>
<dbReference type="Gene3D" id="3.40.50.1970">
    <property type="match status" value="1"/>
</dbReference>
<evidence type="ECO:0000256" key="3">
    <source>
        <dbReference type="ARBA" id="ARBA00022723"/>
    </source>
</evidence>
<keyword evidence="2" id="KW-0444">Lipid biosynthesis</keyword>
<keyword evidence="6" id="KW-0520">NAD</keyword>
<evidence type="ECO:0000313" key="10">
    <source>
        <dbReference type="EMBL" id="MEU8135413.1"/>
    </source>
</evidence>
<dbReference type="PANTHER" id="PTHR43616">
    <property type="entry name" value="GLYCEROL DEHYDROGENASE"/>
    <property type="match status" value="1"/>
</dbReference>
<evidence type="ECO:0000256" key="1">
    <source>
        <dbReference type="ARBA" id="ARBA00022490"/>
    </source>
</evidence>
<keyword evidence="5" id="KW-0560">Oxidoreductase</keyword>
<keyword evidence="7" id="KW-0443">Lipid metabolism</keyword>
<keyword evidence="11" id="KW-1185">Reference proteome</keyword>
<reference evidence="10 11" key="1">
    <citation type="submission" date="2024-06" db="EMBL/GenBank/DDBJ databases">
        <title>The Natural Products Discovery Center: Release of the First 8490 Sequenced Strains for Exploring Actinobacteria Biosynthetic Diversity.</title>
        <authorList>
            <person name="Kalkreuter E."/>
            <person name="Kautsar S.A."/>
            <person name="Yang D."/>
            <person name="Bader C.D."/>
            <person name="Teijaro C.N."/>
            <person name="Fluegel L."/>
            <person name="Davis C.M."/>
            <person name="Simpson J.R."/>
            <person name="Lauterbach L."/>
            <person name="Steele A.D."/>
            <person name="Gui C."/>
            <person name="Meng S."/>
            <person name="Li G."/>
            <person name="Viehrig K."/>
            <person name="Ye F."/>
            <person name="Su P."/>
            <person name="Kiefer A.F."/>
            <person name="Nichols A."/>
            <person name="Cepeda A.J."/>
            <person name="Yan W."/>
            <person name="Fan B."/>
            <person name="Jiang Y."/>
            <person name="Adhikari A."/>
            <person name="Zheng C.-J."/>
            <person name="Schuster L."/>
            <person name="Cowan T.M."/>
            <person name="Smanski M.J."/>
            <person name="Chevrette M.G."/>
            <person name="De Carvalho L.P.S."/>
            <person name="Shen B."/>
        </authorList>
    </citation>
    <scope>NUCLEOTIDE SEQUENCE [LARGE SCALE GENOMIC DNA]</scope>
    <source>
        <strain evidence="10 11">NPDC048946</strain>
    </source>
</reference>
<organism evidence="10 11">
    <name type="scientific">Streptodolium elevatio</name>
    <dbReference type="NCBI Taxonomy" id="3157996"/>
    <lineage>
        <taxon>Bacteria</taxon>
        <taxon>Bacillati</taxon>
        <taxon>Actinomycetota</taxon>
        <taxon>Actinomycetes</taxon>
        <taxon>Kitasatosporales</taxon>
        <taxon>Streptomycetaceae</taxon>
        <taxon>Streptodolium</taxon>
    </lineage>
</organism>
<accession>A0ABV3DI42</accession>
<dbReference type="PIRSF" id="PIRSF000112">
    <property type="entry name" value="Glycerol_dehydrogenase"/>
    <property type="match status" value="1"/>
</dbReference>
<evidence type="ECO:0000256" key="2">
    <source>
        <dbReference type="ARBA" id="ARBA00022516"/>
    </source>
</evidence>
<keyword evidence="3" id="KW-0479">Metal-binding</keyword>
<dbReference type="SUPFAM" id="SSF56796">
    <property type="entry name" value="Dehydroquinate synthase-like"/>
    <property type="match status" value="1"/>
</dbReference>
<evidence type="ECO:0000256" key="4">
    <source>
        <dbReference type="ARBA" id="ARBA00022857"/>
    </source>
</evidence>
<dbReference type="PANTHER" id="PTHR43616:SF5">
    <property type="entry name" value="GLYCEROL DEHYDROGENASE 1"/>
    <property type="match status" value="1"/>
</dbReference>
<evidence type="ECO:0000256" key="7">
    <source>
        <dbReference type="ARBA" id="ARBA00023098"/>
    </source>
</evidence>
<dbReference type="Pfam" id="PF13685">
    <property type="entry name" value="Fe-ADH_2"/>
    <property type="match status" value="1"/>
</dbReference>
<keyword evidence="1" id="KW-0963">Cytoplasm</keyword>
<dbReference type="InterPro" id="IPR032837">
    <property type="entry name" value="G1PDH"/>
</dbReference>
<dbReference type="CDD" id="cd08174">
    <property type="entry name" value="G1PDH-like"/>
    <property type="match status" value="1"/>
</dbReference>
<dbReference type="Gene3D" id="1.20.1090.10">
    <property type="entry name" value="Dehydroquinate synthase-like - alpha domain"/>
    <property type="match status" value="1"/>
</dbReference>
<dbReference type="EMBL" id="JBEZFP010000042">
    <property type="protein sequence ID" value="MEU8135413.1"/>
    <property type="molecule type" value="Genomic_DNA"/>
</dbReference>
<gene>
    <name evidence="10" type="ORF">AB0C36_18050</name>
</gene>
<keyword evidence="9" id="KW-1208">Phospholipid metabolism</keyword>